<dbReference type="GO" id="GO:0034982">
    <property type="term" value="P:mitochondrial protein processing"/>
    <property type="evidence" value="ECO:0007669"/>
    <property type="project" value="TreeGrafter"/>
</dbReference>
<dbReference type="InterPro" id="IPR003960">
    <property type="entry name" value="ATPase_AAA_CS"/>
</dbReference>
<protein>
    <recommendedName>
        <fullName evidence="25">Phorbol-ester/DAG-type domain-containing protein</fullName>
    </recommendedName>
</protein>
<dbReference type="PANTHER" id="PTHR43655">
    <property type="entry name" value="ATP-DEPENDENT PROTEASE"/>
    <property type="match status" value="1"/>
</dbReference>
<comment type="catalytic activity">
    <reaction evidence="22">
        <text>ATP + H2O = ADP + phosphate + H(+)</text>
        <dbReference type="Rhea" id="RHEA:13065"/>
        <dbReference type="ChEBI" id="CHEBI:15377"/>
        <dbReference type="ChEBI" id="CHEBI:15378"/>
        <dbReference type="ChEBI" id="CHEBI:30616"/>
        <dbReference type="ChEBI" id="CHEBI:43474"/>
        <dbReference type="ChEBI" id="CHEBI:456216"/>
    </reaction>
    <physiologicalReaction direction="left-to-right" evidence="22">
        <dbReference type="Rhea" id="RHEA:13066"/>
    </physiologicalReaction>
</comment>
<comment type="similarity">
    <text evidence="3">In the C-terminal section; belongs to the peptidase M41 family.</text>
</comment>
<organism evidence="26 27">
    <name type="scientific">Hemibagrus guttatus</name>
    <dbReference type="NCBI Taxonomy" id="175788"/>
    <lineage>
        <taxon>Eukaryota</taxon>
        <taxon>Metazoa</taxon>
        <taxon>Chordata</taxon>
        <taxon>Craniata</taxon>
        <taxon>Vertebrata</taxon>
        <taxon>Euteleostomi</taxon>
        <taxon>Actinopterygii</taxon>
        <taxon>Neopterygii</taxon>
        <taxon>Teleostei</taxon>
        <taxon>Ostariophysi</taxon>
        <taxon>Siluriformes</taxon>
        <taxon>Bagridae</taxon>
        <taxon>Hemibagrus</taxon>
    </lineage>
</organism>
<dbReference type="FunFam" id="1.10.8.60:FF:000019">
    <property type="entry name" value="AFG3-like AAA ATPase 2"/>
    <property type="match status" value="1"/>
</dbReference>
<keyword evidence="14" id="KW-0067">ATP-binding</keyword>
<evidence type="ECO:0000256" key="9">
    <source>
        <dbReference type="ARBA" id="ARBA00022741"/>
    </source>
</evidence>
<keyword evidence="9" id="KW-0547">Nucleotide-binding</keyword>
<feature type="compositionally biased region" description="Basic and acidic residues" evidence="23">
    <location>
        <begin position="17"/>
        <end position="39"/>
    </location>
</feature>
<dbReference type="EMBL" id="JAUCMX010000004">
    <property type="protein sequence ID" value="KAK3549084.1"/>
    <property type="molecule type" value="Genomic_DNA"/>
</dbReference>
<keyword evidence="12" id="KW-0378">Hydrolase</keyword>
<dbReference type="FunFam" id="3.40.1690.20:FF:000001">
    <property type="entry name" value="AFG3-like AAA ATPase 2"/>
    <property type="match status" value="1"/>
</dbReference>
<feature type="region of interest" description="Disordered" evidence="23">
    <location>
        <begin position="507"/>
        <end position="552"/>
    </location>
</feature>
<evidence type="ECO:0000256" key="16">
    <source>
        <dbReference type="ARBA" id="ARBA00022989"/>
    </source>
</evidence>
<dbReference type="PANTHER" id="PTHR43655:SF7">
    <property type="entry name" value="AFG3-LIKE PROTEIN 1"/>
    <property type="match status" value="1"/>
</dbReference>
<dbReference type="InterPro" id="IPR025258">
    <property type="entry name" value="RH_dom"/>
</dbReference>
<comment type="similarity">
    <text evidence="4">In the N-terminal section; belongs to the AAA ATPase family.</text>
</comment>
<dbReference type="InterPro" id="IPR000642">
    <property type="entry name" value="Peptidase_M41"/>
</dbReference>
<accession>A0AAE0RD91</accession>
<dbReference type="Gene3D" id="3.40.1690.20">
    <property type="match status" value="1"/>
</dbReference>
<evidence type="ECO:0000256" key="3">
    <source>
        <dbReference type="ARBA" id="ARBA00010044"/>
    </source>
</evidence>
<dbReference type="Gene3D" id="3.40.50.300">
    <property type="entry name" value="P-loop containing nucleotide triphosphate hydrolases"/>
    <property type="match status" value="1"/>
</dbReference>
<evidence type="ECO:0000256" key="5">
    <source>
        <dbReference type="ARBA" id="ARBA00022670"/>
    </source>
</evidence>
<evidence type="ECO:0000256" key="15">
    <source>
        <dbReference type="ARBA" id="ARBA00022946"/>
    </source>
</evidence>
<dbReference type="GO" id="GO:0005745">
    <property type="term" value="C:m-AAA complex"/>
    <property type="evidence" value="ECO:0007669"/>
    <property type="project" value="UniProtKB-ARBA"/>
</dbReference>
<feature type="region of interest" description="Disordered" evidence="23">
    <location>
        <begin position="1"/>
        <end position="52"/>
    </location>
</feature>
<feature type="transmembrane region" description="Helical" evidence="24">
    <location>
        <begin position="679"/>
        <end position="698"/>
    </location>
</feature>
<evidence type="ECO:0000256" key="2">
    <source>
        <dbReference type="ARBA" id="ARBA00004448"/>
    </source>
</evidence>
<dbReference type="InterPro" id="IPR041569">
    <property type="entry name" value="AAA_lid_3"/>
</dbReference>
<dbReference type="Proteomes" id="UP001274896">
    <property type="component" value="Unassembled WGS sequence"/>
</dbReference>
<dbReference type="InterPro" id="IPR027417">
    <property type="entry name" value="P-loop_NTPase"/>
</dbReference>
<dbReference type="FunFam" id="1.20.58.760:FF:000003">
    <property type="entry name" value="AFG3-like AAA ATPase 2"/>
    <property type="match status" value="1"/>
</dbReference>
<evidence type="ECO:0000256" key="11">
    <source>
        <dbReference type="ARBA" id="ARBA00022792"/>
    </source>
</evidence>
<evidence type="ECO:0000256" key="17">
    <source>
        <dbReference type="ARBA" id="ARBA00023049"/>
    </source>
</evidence>
<keyword evidence="8" id="KW-0677">Repeat</keyword>
<dbReference type="Pfam" id="PF01434">
    <property type="entry name" value="Peptidase_M41"/>
    <property type="match status" value="1"/>
</dbReference>
<dbReference type="InterPro" id="IPR050928">
    <property type="entry name" value="ATP-dep_Zn_Metalloprotease"/>
</dbReference>
<keyword evidence="27" id="KW-1185">Reference proteome</keyword>
<dbReference type="HAMAP" id="MF_01458">
    <property type="entry name" value="FtsH"/>
    <property type="match status" value="1"/>
</dbReference>
<evidence type="ECO:0000313" key="26">
    <source>
        <dbReference type="EMBL" id="KAK3549084.1"/>
    </source>
</evidence>
<dbReference type="FunFam" id="3.40.50.300:FF:000001">
    <property type="entry name" value="ATP-dependent zinc metalloprotease FtsH"/>
    <property type="match status" value="1"/>
</dbReference>
<proteinExistence type="inferred from homology"/>
<keyword evidence="17" id="KW-0482">Metalloprotease</keyword>
<comment type="subcellular location">
    <subcellularLocation>
        <location evidence="2">Mitochondrion inner membrane</location>
        <topology evidence="2">Multi-pass membrane protein</topology>
    </subcellularLocation>
</comment>
<sequence>MEYDERLARFRQGHINPFDRSESDGTSDRKDPPKPEVRPEIFSTETKSQNSDRTMDLGLAEDHFSRPVGSFVASDIEQLKQAIEECKKLILELPEHSERQKDTVAKLIHLRLKLQELKDPEEDEPNLRILLEHRFSKEKSKSVKQTCDKCSTIIWGLIQTWYTCTALNIFFHFFTAGCYYRCHSKCMNLITKPCVRSKVSHQSEYELNICPENGLDKQDYRCAECRAQISLRGVPSEARQCDYTGQYYCSSCHWNDTTIIPARVIHNWEFEPKKVCRSSMRYLALMISRPVLKLKEINPLLFNFVEELVEIRKLRQDILLMKPYFITCKEAMEARLLLQLQDRQHFVENDDMYSVQDLIDISSGRLSCSLTEIHTTFAKHIKLDCERCQAKGFVCELCKEGDILFPFDSHTSVCHDCSAVFHSFEETFFFCCCCKMSRIFRLMCGNCCKSGWERWRRGYSVFSWNSATVLKFRSYSLQHVKLRLGSTELLLSQSRVFSSKPPKGFEKFFPKRSSTEPRETDPESDSAEKSSDPESQRSRGGAGTGGGEKKEDGSWWSRILRRDVPWDEKHFWNVLFAGTGMLATFLYLYFRDRGREISWREFVNYYLTRGLVQRLEVVNKQYVRVLPAHDVKSSEVSYVWFNIGTVDTFERNLEQAERELGLEDPHKVPVLYSTESDCMLSFLVILLPFVALLSLLVFSSRQWKPGGWQRGRGSNIFRVTESKAKMIRDSITIRLKDVAGCEEAKMEILEFVSFLKKPKQYQELGAKIPKGAVLSGPPGTGKTLLAKATAGEAGVPFITVNGSEFQEMFVGVGAARVRDTFALARRHAPCILFIDEIDAMGRKRGQGHFGGQSEQENTLNQLLVEMDGFNSSTNVVVLAATNRVDVLDPALLRPGRFDRHIYIGPPDIKGRASIFKVHLRPLKLDSSLTSDNLARKLAALTPGFTGADIANVCNEAALIAARHLSPAVTSTHFEQAVERVIGGLEKKTRVLQPAEKTTVAYHEAGHAVVGWFLEHADPLLKLSIIPRGKGLGYAQYQPKEQYLFTREQLFDRMCVMLGGRVAEQVFFGRITTGAQDDLRNVTQSAYAQIMQFGMSESVGQMAFDLPQKGEPVLEKPYSEATAELIDQEVRSLISKAFERTHQLITEKRELVEKVGKRLLQNEVLDKADMVELLGPRPFVEKCTYEEFVEETGSMDEDMSLPEGLKDWDKDSDTSQHNGSSQQHREFIYL</sequence>
<evidence type="ECO:0000256" key="14">
    <source>
        <dbReference type="ARBA" id="ARBA00022840"/>
    </source>
</evidence>
<keyword evidence="5" id="KW-0645">Protease</keyword>
<keyword evidence="16 24" id="KW-1133">Transmembrane helix</keyword>
<dbReference type="PROSITE" id="PS00674">
    <property type="entry name" value="AAA"/>
    <property type="match status" value="1"/>
</dbReference>
<dbReference type="InterPro" id="IPR003593">
    <property type="entry name" value="AAA+_ATPase"/>
</dbReference>
<dbReference type="PROSITE" id="PS50081">
    <property type="entry name" value="ZF_DAG_PE_2"/>
    <property type="match status" value="1"/>
</dbReference>
<evidence type="ECO:0000256" key="7">
    <source>
        <dbReference type="ARBA" id="ARBA00022723"/>
    </source>
</evidence>
<feature type="compositionally biased region" description="Basic and acidic residues" evidence="23">
    <location>
        <begin position="507"/>
        <end position="537"/>
    </location>
</feature>
<gene>
    <name evidence="26" type="ORF">QTP70_031195</name>
</gene>
<dbReference type="Gene3D" id="1.10.8.60">
    <property type="match status" value="1"/>
</dbReference>
<name>A0AAE0RD91_9TELE</name>
<evidence type="ECO:0000256" key="1">
    <source>
        <dbReference type="ARBA" id="ARBA00001947"/>
    </source>
</evidence>
<dbReference type="FunFam" id="3.30.60.20:FF:000042">
    <property type="entry name" value="differentially expressed in FDCP 8 homolog isoform X2"/>
    <property type="match status" value="1"/>
</dbReference>
<dbReference type="InterPro" id="IPR047983">
    <property type="entry name" value="DEF8_C1"/>
</dbReference>
<comment type="caution">
    <text evidence="26">The sequence shown here is derived from an EMBL/GenBank/DDBJ whole genome shotgun (WGS) entry which is preliminary data.</text>
</comment>
<dbReference type="InterPro" id="IPR037219">
    <property type="entry name" value="Peptidase_M41-like"/>
</dbReference>
<dbReference type="SUPFAM" id="SSF52540">
    <property type="entry name" value="P-loop containing nucleoside triphosphate hydrolases"/>
    <property type="match status" value="1"/>
</dbReference>
<dbReference type="GO" id="GO:0004176">
    <property type="term" value="F:ATP-dependent peptidase activity"/>
    <property type="evidence" value="ECO:0007669"/>
    <property type="project" value="InterPro"/>
</dbReference>
<dbReference type="CDD" id="cd20819">
    <property type="entry name" value="C1_DEF8"/>
    <property type="match status" value="1"/>
</dbReference>
<dbReference type="GO" id="GO:0016887">
    <property type="term" value="F:ATP hydrolysis activity"/>
    <property type="evidence" value="ECO:0007669"/>
    <property type="project" value="InterPro"/>
</dbReference>
<dbReference type="InterPro" id="IPR005936">
    <property type="entry name" value="FtsH"/>
</dbReference>
<evidence type="ECO:0000256" key="4">
    <source>
        <dbReference type="ARBA" id="ARBA00010550"/>
    </source>
</evidence>
<dbReference type="CDD" id="cd19501">
    <property type="entry name" value="RecA-like_FtsH"/>
    <property type="match status" value="1"/>
</dbReference>
<keyword evidence="18" id="KW-0496">Mitochondrion</keyword>
<comment type="similarity">
    <text evidence="20">Belongs to the DEF8 family.</text>
</comment>
<evidence type="ECO:0000256" key="21">
    <source>
        <dbReference type="ARBA" id="ARBA00045550"/>
    </source>
</evidence>
<feature type="region of interest" description="Disordered" evidence="23">
    <location>
        <begin position="1190"/>
        <end position="1229"/>
    </location>
</feature>
<evidence type="ECO:0000256" key="24">
    <source>
        <dbReference type="SAM" id="Phobius"/>
    </source>
</evidence>
<dbReference type="SMART" id="SM01175">
    <property type="entry name" value="DUF4206"/>
    <property type="match status" value="1"/>
</dbReference>
<evidence type="ECO:0000256" key="18">
    <source>
        <dbReference type="ARBA" id="ARBA00023128"/>
    </source>
</evidence>
<evidence type="ECO:0000256" key="13">
    <source>
        <dbReference type="ARBA" id="ARBA00022833"/>
    </source>
</evidence>
<dbReference type="NCBIfam" id="TIGR01241">
    <property type="entry name" value="FtsH_fam"/>
    <property type="match status" value="1"/>
</dbReference>
<dbReference type="SUPFAM" id="SSF57889">
    <property type="entry name" value="Cysteine-rich domain"/>
    <property type="match status" value="1"/>
</dbReference>
<dbReference type="AlphaFoldDB" id="A0AAE0RD91"/>
<evidence type="ECO:0000256" key="20">
    <source>
        <dbReference type="ARBA" id="ARBA00029450"/>
    </source>
</evidence>
<evidence type="ECO:0000256" key="19">
    <source>
        <dbReference type="ARBA" id="ARBA00023136"/>
    </source>
</evidence>
<dbReference type="InterPro" id="IPR011546">
    <property type="entry name" value="Pept_M41_FtsH_extracell"/>
</dbReference>
<keyword evidence="7" id="KW-0479">Metal-binding</keyword>
<feature type="compositionally biased region" description="Basic and acidic residues" evidence="23">
    <location>
        <begin position="1203"/>
        <end position="1213"/>
    </location>
</feature>
<feature type="domain" description="Phorbol-ester/DAG-type" evidence="25">
    <location>
        <begin position="132"/>
        <end position="194"/>
    </location>
</feature>
<dbReference type="Gene3D" id="1.20.58.760">
    <property type="entry name" value="Peptidase M41"/>
    <property type="match status" value="1"/>
</dbReference>
<dbReference type="GO" id="GO:0005524">
    <property type="term" value="F:ATP binding"/>
    <property type="evidence" value="ECO:0007669"/>
    <property type="project" value="UniProtKB-KW"/>
</dbReference>
<dbReference type="GO" id="GO:0008270">
    <property type="term" value="F:zinc ion binding"/>
    <property type="evidence" value="ECO:0007669"/>
    <property type="project" value="UniProtKB-KW"/>
</dbReference>
<evidence type="ECO:0000256" key="12">
    <source>
        <dbReference type="ARBA" id="ARBA00022801"/>
    </source>
</evidence>
<evidence type="ECO:0000256" key="23">
    <source>
        <dbReference type="SAM" id="MobiDB-lite"/>
    </source>
</evidence>
<keyword evidence="13" id="KW-0862">Zinc</keyword>
<keyword evidence="6 24" id="KW-0812">Transmembrane</keyword>
<evidence type="ECO:0000256" key="8">
    <source>
        <dbReference type="ARBA" id="ARBA00022737"/>
    </source>
</evidence>
<dbReference type="InterPro" id="IPR002219">
    <property type="entry name" value="PKC_DAG/PE"/>
</dbReference>
<dbReference type="Pfam" id="PF13901">
    <property type="entry name" value="RH_dom"/>
    <property type="match status" value="1"/>
</dbReference>
<dbReference type="GO" id="GO:0004222">
    <property type="term" value="F:metalloendopeptidase activity"/>
    <property type="evidence" value="ECO:0007669"/>
    <property type="project" value="InterPro"/>
</dbReference>
<dbReference type="Pfam" id="PF06480">
    <property type="entry name" value="FtsH_ext"/>
    <property type="match status" value="1"/>
</dbReference>
<keyword evidence="10" id="KW-0863">Zinc-finger</keyword>
<evidence type="ECO:0000313" key="27">
    <source>
        <dbReference type="Proteomes" id="UP001274896"/>
    </source>
</evidence>
<comment type="cofactor">
    <cofactor evidence="1">
        <name>Zn(2+)</name>
        <dbReference type="ChEBI" id="CHEBI:29105"/>
    </cofactor>
</comment>
<comment type="function">
    <text evidence="21">Positively regulates lysosome peripheral distribution and ruffled border formation in osteoclasts. Involved in bone resorption.</text>
</comment>
<keyword evidence="19 24" id="KW-0472">Membrane</keyword>
<feature type="compositionally biased region" description="Polar residues" evidence="23">
    <location>
        <begin position="43"/>
        <end position="52"/>
    </location>
</feature>
<evidence type="ECO:0000256" key="10">
    <source>
        <dbReference type="ARBA" id="ARBA00022771"/>
    </source>
</evidence>
<dbReference type="Pfam" id="PF17862">
    <property type="entry name" value="AAA_lid_3"/>
    <property type="match status" value="1"/>
</dbReference>
<evidence type="ECO:0000259" key="25">
    <source>
        <dbReference type="PROSITE" id="PS50081"/>
    </source>
</evidence>
<dbReference type="Pfam" id="PF00004">
    <property type="entry name" value="AAA"/>
    <property type="match status" value="1"/>
</dbReference>
<dbReference type="SUPFAM" id="SSF140990">
    <property type="entry name" value="FtsH protease domain-like"/>
    <property type="match status" value="1"/>
</dbReference>
<dbReference type="InterPro" id="IPR046349">
    <property type="entry name" value="C1-like_sf"/>
</dbReference>
<reference evidence="26" key="1">
    <citation type="submission" date="2023-06" db="EMBL/GenBank/DDBJ databases">
        <title>Male Hemibagrus guttatus genome.</title>
        <authorList>
            <person name="Bian C."/>
        </authorList>
    </citation>
    <scope>NUCLEOTIDE SEQUENCE</scope>
    <source>
        <strain evidence="26">Male_cb2023</strain>
        <tissue evidence="26">Muscle</tissue>
    </source>
</reference>
<keyword evidence="15" id="KW-0809">Transit peptide</keyword>
<evidence type="ECO:0000256" key="6">
    <source>
        <dbReference type="ARBA" id="ARBA00022692"/>
    </source>
</evidence>
<feature type="compositionally biased region" description="Acidic residues" evidence="23">
    <location>
        <begin position="1190"/>
        <end position="1199"/>
    </location>
</feature>
<dbReference type="InterPro" id="IPR003959">
    <property type="entry name" value="ATPase_AAA_core"/>
</dbReference>
<keyword evidence="11" id="KW-0999">Mitochondrion inner membrane</keyword>
<evidence type="ECO:0000256" key="22">
    <source>
        <dbReference type="ARBA" id="ARBA00048778"/>
    </source>
</evidence>
<dbReference type="SMART" id="SM00382">
    <property type="entry name" value="AAA"/>
    <property type="match status" value="1"/>
</dbReference>
<dbReference type="Gene3D" id="3.30.60.20">
    <property type="match status" value="1"/>
</dbReference>
<feature type="transmembrane region" description="Helical" evidence="24">
    <location>
        <begin position="571"/>
        <end position="590"/>
    </location>
</feature>